<evidence type="ECO:0000313" key="2">
    <source>
        <dbReference type="Proteomes" id="UP001519310"/>
    </source>
</evidence>
<dbReference type="EMBL" id="JAGGLQ010000025">
    <property type="protein sequence ID" value="MBP2041503.1"/>
    <property type="molecule type" value="Genomic_DNA"/>
</dbReference>
<evidence type="ECO:0000313" key="1">
    <source>
        <dbReference type="EMBL" id="MBP2041503.1"/>
    </source>
</evidence>
<dbReference type="Proteomes" id="UP001519310">
    <property type="component" value="Unassembled WGS sequence"/>
</dbReference>
<sequence>MAVSDPEQAGLSPFGKKFVQYLDERGSGIFSATLCTRDLAGLQENLPETVKNCGPISTWVPQPDGSKIQFSSLFFGQYHLMPWVIEYHSELPDVAIDMRLRSATIQVSDLTAAVGRYRTVYGIPESRVQRTGGAARLELENSFLELKEADPEGLSTVEIEAPGRIIRLAFDNNSVEFAELSIP</sequence>
<accession>A0ABS4LHB9</accession>
<protein>
    <recommendedName>
        <fullName evidence="3">Glyoxalase-like domain-containing protein</fullName>
    </recommendedName>
</protein>
<organism evidence="1 2">
    <name type="scientific">Streptomyces avidinii</name>
    <dbReference type="NCBI Taxonomy" id="1895"/>
    <lineage>
        <taxon>Bacteria</taxon>
        <taxon>Bacillati</taxon>
        <taxon>Actinomycetota</taxon>
        <taxon>Actinomycetes</taxon>
        <taxon>Kitasatosporales</taxon>
        <taxon>Streptomycetaceae</taxon>
        <taxon>Streptomyces</taxon>
    </lineage>
</organism>
<evidence type="ECO:0008006" key="3">
    <source>
        <dbReference type="Google" id="ProtNLM"/>
    </source>
</evidence>
<gene>
    <name evidence="1" type="ORF">J2Z77_007363</name>
</gene>
<proteinExistence type="predicted"/>
<keyword evidence="2" id="KW-1185">Reference proteome</keyword>
<reference evidence="1 2" key="1">
    <citation type="submission" date="2021-03" db="EMBL/GenBank/DDBJ databases">
        <title>Genomic Encyclopedia of Type Strains, Phase IV (KMG-IV): sequencing the most valuable type-strain genomes for metagenomic binning, comparative biology and taxonomic classification.</title>
        <authorList>
            <person name="Goeker M."/>
        </authorList>
    </citation>
    <scope>NUCLEOTIDE SEQUENCE [LARGE SCALE GENOMIC DNA]</scope>
    <source>
        <strain evidence="1 2">DSM 40526</strain>
    </source>
</reference>
<comment type="caution">
    <text evidence="1">The sequence shown here is derived from an EMBL/GenBank/DDBJ whole genome shotgun (WGS) entry which is preliminary data.</text>
</comment>
<name>A0ABS4LHB9_STRAV</name>